<dbReference type="NCBIfam" id="TIGR00172">
    <property type="entry name" value="maf"/>
    <property type="match status" value="1"/>
</dbReference>
<comment type="similarity">
    <text evidence="4">Belongs to the Maf family. YhdE subfamily.</text>
</comment>
<evidence type="ECO:0000256" key="3">
    <source>
        <dbReference type="ARBA" id="ARBA00023080"/>
    </source>
</evidence>
<feature type="site" description="Important for substrate specificity" evidence="4">
    <location>
        <position position="80"/>
    </location>
</feature>
<protein>
    <recommendedName>
        <fullName evidence="4">dTTP/UTP pyrophosphatase</fullName>
        <shortName evidence="4">dTTPase/UTPase</shortName>
        <ecNumber evidence="4">3.6.1.9</ecNumber>
    </recommendedName>
    <alternativeName>
        <fullName evidence="4">Nucleoside triphosphate pyrophosphatase</fullName>
    </alternativeName>
    <alternativeName>
        <fullName evidence="4">Nucleotide pyrophosphatase</fullName>
        <shortName evidence="4">Nucleotide PPase</shortName>
    </alternativeName>
</protein>
<comment type="caution">
    <text evidence="4">Lacks conserved residue(s) required for the propagation of feature annotation.</text>
</comment>
<dbReference type="PANTHER" id="PTHR43213:SF5">
    <property type="entry name" value="BIFUNCTIONAL DTTP_UTP PYROPHOSPHATASE_METHYLTRANSFERASE PROTEIN-RELATED"/>
    <property type="match status" value="1"/>
</dbReference>
<feature type="active site" description="Proton acceptor" evidence="4">
    <location>
        <position position="79"/>
    </location>
</feature>
<feature type="site" description="Important for substrate specificity" evidence="4">
    <location>
        <position position="21"/>
    </location>
</feature>
<reference evidence="5" key="1">
    <citation type="submission" date="2023-07" db="EMBL/GenBank/DDBJ databases">
        <authorList>
            <person name="Kim M.K."/>
        </authorList>
    </citation>
    <scope>NUCLEOTIDE SEQUENCE</scope>
    <source>
        <strain evidence="5">ASUV-10-1</strain>
    </source>
</reference>
<comment type="catalytic activity">
    <reaction evidence="4">
        <text>UTP + H2O = UMP + diphosphate + H(+)</text>
        <dbReference type="Rhea" id="RHEA:29395"/>
        <dbReference type="ChEBI" id="CHEBI:15377"/>
        <dbReference type="ChEBI" id="CHEBI:15378"/>
        <dbReference type="ChEBI" id="CHEBI:33019"/>
        <dbReference type="ChEBI" id="CHEBI:46398"/>
        <dbReference type="ChEBI" id="CHEBI:57865"/>
        <dbReference type="EC" id="3.6.1.9"/>
    </reaction>
</comment>
<keyword evidence="3 4" id="KW-0546">Nucleotide metabolism</keyword>
<gene>
    <name evidence="5" type="ORF">Q5H93_03285</name>
</gene>
<dbReference type="Pfam" id="PF02545">
    <property type="entry name" value="Maf"/>
    <property type="match status" value="1"/>
</dbReference>
<evidence type="ECO:0000313" key="5">
    <source>
        <dbReference type="EMBL" id="MDO7873742.1"/>
    </source>
</evidence>
<keyword evidence="4" id="KW-0963">Cytoplasm</keyword>
<accession>A0ABT9B646</accession>
<keyword evidence="2 4" id="KW-0378">Hydrolase</keyword>
<dbReference type="Proteomes" id="UP001176429">
    <property type="component" value="Unassembled WGS sequence"/>
</dbReference>
<comment type="function">
    <text evidence="4">Nucleoside triphosphate pyrophosphatase that hydrolyzes dTTP and UTP. May have a dual role in cell division arrest and in preventing the incorporation of modified nucleotides into cellular nucleic acids.</text>
</comment>
<dbReference type="SUPFAM" id="SSF52972">
    <property type="entry name" value="ITPase-like"/>
    <property type="match status" value="1"/>
</dbReference>
<dbReference type="Gene3D" id="3.90.950.10">
    <property type="match status" value="1"/>
</dbReference>
<comment type="subcellular location">
    <subcellularLocation>
        <location evidence="4">Cytoplasm</location>
    </subcellularLocation>
</comment>
<comment type="catalytic activity">
    <reaction evidence="4">
        <text>dTTP + H2O = dTMP + diphosphate + H(+)</text>
        <dbReference type="Rhea" id="RHEA:28534"/>
        <dbReference type="ChEBI" id="CHEBI:15377"/>
        <dbReference type="ChEBI" id="CHEBI:15378"/>
        <dbReference type="ChEBI" id="CHEBI:33019"/>
        <dbReference type="ChEBI" id="CHEBI:37568"/>
        <dbReference type="ChEBI" id="CHEBI:63528"/>
        <dbReference type="EC" id="3.6.1.9"/>
    </reaction>
</comment>
<dbReference type="InterPro" id="IPR029001">
    <property type="entry name" value="ITPase-like_fam"/>
</dbReference>
<comment type="cofactor">
    <cofactor evidence="1 4">
        <name>a divalent metal cation</name>
        <dbReference type="ChEBI" id="CHEBI:60240"/>
    </cofactor>
</comment>
<dbReference type="HAMAP" id="MF_00528">
    <property type="entry name" value="Maf"/>
    <property type="match status" value="1"/>
</dbReference>
<comment type="caution">
    <text evidence="5">The sequence shown here is derived from an EMBL/GenBank/DDBJ whole genome shotgun (WGS) entry which is preliminary data.</text>
</comment>
<dbReference type="RefSeq" id="WP_305005058.1">
    <property type="nucleotide sequence ID" value="NZ_JAUQSY010000002.1"/>
</dbReference>
<feature type="site" description="Important for substrate specificity" evidence="4">
    <location>
        <position position="163"/>
    </location>
</feature>
<proteinExistence type="inferred from homology"/>
<dbReference type="EMBL" id="JAUQSY010000002">
    <property type="protein sequence ID" value="MDO7873742.1"/>
    <property type="molecule type" value="Genomic_DNA"/>
</dbReference>
<keyword evidence="6" id="KW-1185">Reference proteome</keyword>
<organism evidence="5 6">
    <name type="scientific">Hymenobacter aranciens</name>
    <dbReference type="NCBI Taxonomy" id="3063996"/>
    <lineage>
        <taxon>Bacteria</taxon>
        <taxon>Pseudomonadati</taxon>
        <taxon>Bacteroidota</taxon>
        <taxon>Cytophagia</taxon>
        <taxon>Cytophagales</taxon>
        <taxon>Hymenobacteraceae</taxon>
        <taxon>Hymenobacter</taxon>
    </lineage>
</organism>
<evidence type="ECO:0000256" key="4">
    <source>
        <dbReference type="HAMAP-Rule" id="MF_00528"/>
    </source>
</evidence>
<evidence type="ECO:0000313" key="6">
    <source>
        <dbReference type="Proteomes" id="UP001176429"/>
    </source>
</evidence>
<dbReference type="InterPro" id="IPR003697">
    <property type="entry name" value="Maf-like"/>
</dbReference>
<dbReference type="PIRSF" id="PIRSF006305">
    <property type="entry name" value="Maf"/>
    <property type="match status" value="1"/>
</dbReference>
<sequence length="205" mass="22684">MLNEQLIKPSPKLILASNSPRRRQLLRDLGLAYEVRLREVAEDFPPHLVRGEVAEYLARHKASAYLPDLAPDELVITADTIVCLDDDVLNKPADAAEAVAMLTRLQGRAHEVFTGVCLRTGDGREVVFSDQTTVHFSPLNRAEIEHYVATYHPFDKAGAYGAQDWIGMVAITRIEGSYFNVMGLPVHRVWSELAALGALPAQHSS</sequence>
<name>A0ABT9B646_9BACT</name>
<dbReference type="PANTHER" id="PTHR43213">
    <property type="entry name" value="BIFUNCTIONAL DTTP/UTP PYROPHOSPHATASE/METHYLTRANSFERASE PROTEIN-RELATED"/>
    <property type="match status" value="1"/>
</dbReference>
<dbReference type="CDD" id="cd00555">
    <property type="entry name" value="Maf"/>
    <property type="match status" value="1"/>
</dbReference>
<evidence type="ECO:0000256" key="2">
    <source>
        <dbReference type="ARBA" id="ARBA00022801"/>
    </source>
</evidence>
<dbReference type="EC" id="3.6.1.9" evidence="4"/>
<evidence type="ECO:0000256" key="1">
    <source>
        <dbReference type="ARBA" id="ARBA00001968"/>
    </source>
</evidence>